<evidence type="ECO:0000313" key="4">
    <source>
        <dbReference type="EMBL" id="CAA7258709.1"/>
    </source>
</evidence>
<dbReference type="Proteomes" id="UP000467700">
    <property type="component" value="Unassembled WGS sequence"/>
</dbReference>
<evidence type="ECO:0000256" key="3">
    <source>
        <dbReference type="ARBA" id="ARBA00023027"/>
    </source>
</evidence>
<protein>
    <submittedName>
        <fullName evidence="4">Uncharacterized protein</fullName>
    </submittedName>
</protein>
<evidence type="ECO:0000256" key="2">
    <source>
        <dbReference type="ARBA" id="ARBA00023002"/>
    </source>
</evidence>
<organism evidence="4 5">
    <name type="scientific">Cyclocybe aegerita</name>
    <name type="common">Black poplar mushroom</name>
    <name type="synonym">Agrocybe aegerita</name>
    <dbReference type="NCBI Taxonomy" id="1973307"/>
    <lineage>
        <taxon>Eukaryota</taxon>
        <taxon>Fungi</taxon>
        <taxon>Dikarya</taxon>
        <taxon>Basidiomycota</taxon>
        <taxon>Agaricomycotina</taxon>
        <taxon>Agaricomycetes</taxon>
        <taxon>Agaricomycetidae</taxon>
        <taxon>Agaricales</taxon>
        <taxon>Agaricineae</taxon>
        <taxon>Bolbitiaceae</taxon>
        <taxon>Cyclocybe</taxon>
    </lineage>
</organism>
<keyword evidence="2" id="KW-0560">Oxidoreductase</keyword>
<dbReference type="InterPro" id="IPR050857">
    <property type="entry name" value="D-2-hydroxyacid_DH"/>
</dbReference>
<name>A0A8S0W667_CYCAE</name>
<reference evidence="4 5" key="1">
    <citation type="submission" date="2020-01" db="EMBL/GenBank/DDBJ databases">
        <authorList>
            <person name="Gupta K D."/>
        </authorList>
    </citation>
    <scope>NUCLEOTIDE SEQUENCE [LARGE SCALE GENOMIC DNA]</scope>
</reference>
<keyword evidence="5" id="KW-1185">Reference proteome</keyword>
<evidence type="ECO:0000256" key="1">
    <source>
        <dbReference type="ARBA" id="ARBA00005854"/>
    </source>
</evidence>
<accession>A0A8S0W667</accession>
<dbReference type="OrthoDB" id="298012at2759"/>
<dbReference type="SUPFAM" id="SSF52283">
    <property type="entry name" value="Formate/glycerate dehydrogenase catalytic domain-like"/>
    <property type="match status" value="1"/>
</dbReference>
<sequence>MLSFKAASHAVGSISSCSLPPTTMVLSRVAILDDYQGVALTSADWTPLDGRVHIDVFRDTLLDEDALVKRLENYDVASRLIATTGPANRGIDTAYAKEKGIVVSETGGGGNSTLEHIWALILSTVRYTTVEDANIKSRNPQWQSTMPLGLAGRTIGLIGLGRFGTMTAKARNIVSILTKLQLITILGISDS</sequence>
<proteinExistence type="inferred from homology"/>
<dbReference type="Gene3D" id="3.40.50.720">
    <property type="entry name" value="NAD(P)-binding Rossmann-like Domain"/>
    <property type="match status" value="3"/>
</dbReference>
<dbReference type="PANTHER" id="PTHR42789:SF1">
    <property type="entry name" value="D-ISOMER SPECIFIC 2-HYDROXYACID DEHYDROGENASE FAMILY PROTEIN (AFU_ORTHOLOGUE AFUA_6G10090)"/>
    <property type="match status" value="1"/>
</dbReference>
<comment type="similarity">
    <text evidence="1">Belongs to the D-isomer specific 2-hydroxyacid dehydrogenase family.</text>
</comment>
<keyword evidence="3" id="KW-0520">NAD</keyword>
<dbReference type="AlphaFoldDB" id="A0A8S0W667"/>
<dbReference type="PANTHER" id="PTHR42789">
    <property type="entry name" value="D-ISOMER SPECIFIC 2-HYDROXYACID DEHYDROGENASE FAMILY PROTEIN (AFU_ORTHOLOGUE AFUA_6G10090)"/>
    <property type="match status" value="1"/>
</dbReference>
<dbReference type="GO" id="GO:0016491">
    <property type="term" value="F:oxidoreductase activity"/>
    <property type="evidence" value="ECO:0007669"/>
    <property type="project" value="UniProtKB-KW"/>
</dbReference>
<dbReference type="PROSITE" id="PS51257">
    <property type="entry name" value="PROKAR_LIPOPROTEIN"/>
    <property type="match status" value="1"/>
</dbReference>
<dbReference type="EMBL" id="CACVBS010000002">
    <property type="protein sequence ID" value="CAA7258709.1"/>
    <property type="molecule type" value="Genomic_DNA"/>
</dbReference>
<gene>
    <name evidence="4" type="ORF">AAE3_LOCUS1069</name>
</gene>
<comment type="caution">
    <text evidence="4">The sequence shown here is derived from an EMBL/GenBank/DDBJ whole genome shotgun (WGS) entry which is preliminary data.</text>
</comment>
<evidence type="ECO:0000313" key="5">
    <source>
        <dbReference type="Proteomes" id="UP000467700"/>
    </source>
</evidence>